<evidence type="ECO:0000313" key="1">
    <source>
        <dbReference type="EMBL" id="AAZ25265.1"/>
    </source>
</evidence>
<dbReference type="Proteomes" id="UP000000547">
    <property type="component" value="Chromosome"/>
</dbReference>
<dbReference type="EMBL" id="CP000083">
    <property type="protein sequence ID" value="AAZ25265.1"/>
    <property type="molecule type" value="Genomic_DNA"/>
</dbReference>
<reference evidence="1" key="1">
    <citation type="journal article" date="2005" name="Proc. Natl. Acad. Sci. U.S.A.">
        <title>The psychrophilic lifestyle as revealed by the genome sequence of Colwellia psychrerythraea 34H through genomic and proteomic analyses.</title>
        <authorList>
            <person name="Methe B.A."/>
            <person name="Nelson K.E."/>
            <person name="Deming J.W."/>
            <person name="Momen B."/>
            <person name="Melamud E."/>
            <person name="Zhang X."/>
            <person name="Moult J."/>
            <person name="Madupu R."/>
            <person name="Nelson W.C."/>
            <person name="Dodson R.J."/>
            <person name="Brinkac L.M."/>
            <person name="Daugherty S.C."/>
            <person name="Durkin A.S."/>
            <person name="DeBoy R.T."/>
            <person name="Kolonay J.F."/>
            <person name="Sullivan S.A."/>
            <person name="Zhou L."/>
            <person name="Davidsen T.M."/>
            <person name="Wu M."/>
            <person name="Huston A.L."/>
            <person name="Lewis M."/>
            <person name="Weaver B."/>
            <person name="Weidman J.F."/>
            <person name="Khouri H."/>
            <person name="Utterback T.R."/>
            <person name="Feldblyum T.V."/>
            <person name="Fraser C.M."/>
        </authorList>
    </citation>
    <scope>NUCLEOTIDE SEQUENCE [LARGE SCALE GENOMIC DNA]</scope>
    <source>
        <strain evidence="1">34H</strain>
    </source>
</reference>
<dbReference type="AlphaFoldDB" id="Q488E8"/>
<gene>
    <name evidence="1" type="ordered locus">CPS_0818</name>
</gene>
<organism evidence="1 2">
    <name type="scientific">Colwellia psychrerythraea (strain 34H / ATCC BAA-681)</name>
    <name type="common">Vibrio psychroerythus</name>
    <dbReference type="NCBI Taxonomy" id="167879"/>
    <lineage>
        <taxon>Bacteria</taxon>
        <taxon>Pseudomonadati</taxon>
        <taxon>Pseudomonadota</taxon>
        <taxon>Gammaproteobacteria</taxon>
        <taxon>Alteromonadales</taxon>
        <taxon>Colwelliaceae</taxon>
        <taxon>Colwellia</taxon>
    </lineage>
</organism>
<evidence type="ECO:0000313" key="2">
    <source>
        <dbReference type="Proteomes" id="UP000000547"/>
    </source>
</evidence>
<sequence>MMAILLMPSTKTFVYTYVFNYMVNCHSKTSRRYPTLLIARKGVTEKLLLTEMASYYLSKWLMLIYQNESLNGYFRLYASIQMIH</sequence>
<protein>
    <submittedName>
        <fullName evidence="1">Uncharacterized protein</fullName>
    </submittedName>
</protein>
<dbReference type="HOGENOM" id="CLU_2521844_0_0_6"/>
<name>Q488E8_COLP3</name>
<dbReference type="KEGG" id="cps:CPS_0818"/>
<accession>Q488E8</accession>
<proteinExistence type="predicted"/>